<evidence type="ECO:0000313" key="2">
    <source>
        <dbReference type="EnsemblPlants" id="PAC:32931449.CDS.1"/>
    </source>
</evidence>
<evidence type="ECO:0000313" key="3">
    <source>
        <dbReference type="Proteomes" id="UP000006727"/>
    </source>
</evidence>
<dbReference type="InParanoid" id="A0A2K1JMT3"/>
<gene>
    <name evidence="1" type="ORF">PHYPA_017686</name>
</gene>
<name>A0A2K1JMT3_PHYPA</name>
<dbReference type="Gramene" id="Pp3c13_21710V3.1">
    <property type="protein sequence ID" value="PAC:32931449.CDS.1"/>
    <property type="gene ID" value="Pp3c13_21710"/>
</dbReference>
<evidence type="ECO:0008006" key="4">
    <source>
        <dbReference type="Google" id="ProtNLM"/>
    </source>
</evidence>
<dbReference type="InterPro" id="IPR011009">
    <property type="entry name" value="Kinase-like_dom_sf"/>
</dbReference>
<dbReference type="Gene3D" id="3.30.200.20">
    <property type="entry name" value="Phosphorylase Kinase, domain 1"/>
    <property type="match status" value="1"/>
</dbReference>
<organism evidence="1">
    <name type="scientific">Physcomitrium patens</name>
    <name type="common">Spreading-leaved earth moss</name>
    <name type="synonym">Physcomitrella patens</name>
    <dbReference type="NCBI Taxonomy" id="3218"/>
    <lineage>
        <taxon>Eukaryota</taxon>
        <taxon>Viridiplantae</taxon>
        <taxon>Streptophyta</taxon>
        <taxon>Embryophyta</taxon>
        <taxon>Bryophyta</taxon>
        <taxon>Bryophytina</taxon>
        <taxon>Bryopsida</taxon>
        <taxon>Funariidae</taxon>
        <taxon>Funariales</taxon>
        <taxon>Funariaceae</taxon>
        <taxon>Physcomitrium</taxon>
    </lineage>
</organism>
<keyword evidence="3" id="KW-1185">Reference proteome</keyword>
<proteinExistence type="predicted"/>
<evidence type="ECO:0000313" key="1">
    <source>
        <dbReference type="EMBL" id="PNR42855.1"/>
    </source>
</evidence>
<reference evidence="1 3" key="1">
    <citation type="journal article" date="2008" name="Science">
        <title>The Physcomitrella genome reveals evolutionary insights into the conquest of land by plants.</title>
        <authorList>
            <person name="Rensing S."/>
            <person name="Lang D."/>
            <person name="Zimmer A."/>
            <person name="Terry A."/>
            <person name="Salamov A."/>
            <person name="Shapiro H."/>
            <person name="Nishiyama T."/>
            <person name="Perroud P.-F."/>
            <person name="Lindquist E."/>
            <person name="Kamisugi Y."/>
            <person name="Tanahashi T."/>
            <person name="Sakakibara K."/>
            <person name="Fujita T."/>
            <person name="Oishi K."/>
            <person name="Shin-I T."/>
            <person name="Kuroki Y."/>
            <person name="Toyoda A."/>
            <person name="Suzuki Y."/>
            <person name="Hashimoto A."/>
            <person name="Yamaguchi K."/>
            <person name="Sugano A."/>
            <person name="Kohara Y."/>
            <person name="Fujiyama A."/>
            <person name="Anterola A."/>
            <person name="Aoki S."/>
            <person name="Ashton N."/>
            <person name="Barbazuk W.B."/>
            <person name="Barker E."/>
            <person name="Bennetzen J."/>
            <person name="Bezanilla M."/>
            <person name="Blankenship R."/>
            <person name="Cho S.H."/>
            <person name="Dutcher S."/>
            <person name="Estelle M."/>
            <person name="Fawcett J.A."/>
            <person name="Gundlach H."/>
            <person name="Hanada K."/>
            <person name="Heyl A."/>
            <person name="Hicks K.A."/>
            <person name="Hugh J."/>
            <person name="Lohr M."/>
            <person name="Mayer K."/>
            <person name="Melkozernov A."/>
            <person name="Murata T."/>
            <person name="Nelson D."/>
            <person name="Pils B."/>
            <person name="Prigge M."/>
            <person name="Reiss B."/>
            <person name="Renner T."/>
            <person name="Rombauts S."/>
            <person name="Rushton P."/>
            <person name="Sanderfoot A."/>
            <person name="Schween G."/>
            <person name="Shiu S.-H."/>
            <person name="Stueber K."/>
            <person name="Theodoulou F.L."/>
            <person name="Tu H."/>
            <person name="Van de Peer Y."/>
            <person name="Verrier P.J."/>
            <person name="Waters E."/>
            <person name="Wood A."/>
            <person name="Yang L."/>
            <person name="Cove D."/>
            <person name="Cuming A."/>
            <person name="Hasebe M."/>
            <person name="Lucas S."/>
            <person name="Mishler D.B."/>
            <person name="Reski R."/>
            <person name="Grigoriev I."/>
            <person name="Quatrano R.S."/>
            <person name="Boore J.L."/>
        </authorList>
    </citation>
    <scope>NUCLEOTIDE SEQUENCE [LARGE SCALE GENOMIC DNA]</scope>
    <source>
        <strain evidence="2 3">cv. Gransden 2004</strain>
    </source>
</reference>
<accession>A0A2K1JMT3</accession>
<reference evidence="1 3" key="2">
    <citation type="journal article" date="2018" name="Plant J.">
        <title>The Physcomitrella patens chromosome-scale assembly reveals moss genome structure and evolution.</title>
        <authorList>
            <person name="Lang D."/>
            <person name="Ullrich K.K."/>
            <person name="Murat F."/>
            <person name="Fuchs J."/>
            <person name="Jenkins J."/>
            <person name="Haas F.B."/>
            <person name="Piednoel M."/>
            <person name="Gundlach H."/>
            <person name="Van Bel M."/>
            <person name="Meyberg R."/>
            <person name="Vives C."/>
            <person name="Morata J."/>
            <person name="Symeonidi A."/>
            <person name="Hiss M."/>
            <person name="Muchero W."/>
            <person name="Kamisugi Y."/>
            <person name="Saleh O."/>
            <person name="Blanc G."/>
            <person name="Decker E.L."/>
            <person name="van Gessel N."/>
            <person name="Grimwood J."/>
            <person name="Hayes R.D."/>
            <person name="Graham S.W."/>
            <person name="Gunter L.E."/>
            <person name="McDaniel S.F."/>
            <person name="Hoernstein S.N.W."/>
            <person name="Larsson A."/>
            <person name="Li F.W."/>
            <person name="Perroud P.F."/>
            <person name="Phillips J."/>
            <person name="Ranjan P."/>
            <person name="Rokshar D.S."/>
            <person name="Rothfels C.J."/>
            <person name="Schneider L."/>
            <person name="Shu S."/>
            <person name="Stevenson D.W."/>
            <person name="Thummler F."/>
            <person name="Tillich M."/>
            <person name="Villarreal Aguilar J.C."/>
            <person name="Widiez T."/>
            <person name="Wong G.K."/>
            <person name="Wymore A."/>
            <person name="Zhang Y."/>
            <person name="Zimmer A.D."/>
            <person name="Quatrano R.S."/>
            <person name="Mayer K.F.X."/>
            <person name="Goodstein D."/>
            <person name="Casacuberta J.M."/>
            <person name="Vandepoele K."/>
            <person name="Reski R."/>
            <person name="Cuming A.C."/>
            <person name="Tuskan G.A."/>
            <person name="Maumus F."/>
            <person name="Salse J."/>
            <person name="Schmutz J."/>
            <person name="Rensing S.A."/>
        </authorList>
    </citation>
    <scope>NUCLEOTIDE SEQUENCE [LARGE SCALE GENOMIC DNA]</scope>
    <source>
        <strain evidence="2 3">cv. Gransden 2004</strain>
    </source>
</reference>
<reference evidence="2" key="3">
    <citation type="submission" date="2020-12" db="UniProtKB">
        <authorList>
            <consortium name="EnsemblPlants"/>
        </authorList>
    </citation>
    <scope>IDENTIFICATION</scope>
</reference>
<dbReference type="EnsemblPlants" id="Pp3c13_21710V3.1">
    <property type="protein sequence ID" value="PAC:32931449.CDS.1"/>
    <property type="gene ID" value="Pp3c13_21710"/>
</dbReference>
<dbReference type="Proteomes" id="UP000006727">
    <property type="component" value="Chromosome 13"/>
</dbReference>
<sequence length="274" mass="32067">MSRSSSTMKKHDKISSIQDIFGDTLKRSKVYIRTFKVLLNKNNLVNRNQCTHLCKKIEHVAKAFDHLMTCTNGALEFGLLLNEFFFILNKSYFLVESCGKSNWCEEAIFQLNNKETFRELLLDLNYWCDIVSEMLLKYYPNKFEDITFATFDVATYDEVQGDVQFLHERLIEASEEEDFEYCGLAKHLLQRLEDLLCIEDEKWDDFKPSSNIKTIEILKCITGRSYGTIYESKWLGVLCAIKKMDVALNKFFKREVTILANLCHPNFALYITLQ</sequence>
<protein>
    <recommendedName>
        <fullName evidence="4">Protein kinase domain-containing protein</fullName>
    </recommendedName>
</protein>
<dbReference type="SUPFAM" id="SSF56112">
    <property type="entry name" value="Protein kinase-like (PK-like)"/>
    <property type="match status" value="1"/>
</dbReference>
<dbReference type="AlphaFoldDB" id="A0A2K1JMT3"/>
<dbReference type="EMBL" id="ABEU02000013">
    <property type="protein sequence ID" value="PNR42855.1"/>
    <property type="molecule type" value="Genomic_DNA"/>
</dbReference>